<keyword evidence="2 7" id="KW-0255">Endonuclease</keyword>
<dbReference type="Gene3D" id="3.40.960.10">
    <property type="entry name" value="VSR Endonuclease"/>
    <property type="match status" value="1"/>
</dbReference>
<accession>A0A1S7QSY2</accession>
<keyword evidence="5" id="KW-0234">DNA repair</keyword>
<dbReference type="STRING" id="1183432.AGR3A_Lc10002"/>
<dbReference type="GO" id="GO:0004519">
    <property type="term" value="F:endonuclease activity"/>
    <property type="evidence" value="ECO:0007669"/>
    <property type="project" value="UniProtKB-KW"/>
</dbReference>
<dbReference type="Proteomes" id="UP000191988">
    <property type="component" value="Unassembled WGS sequence"/>
</dbReference>
<keyword evidence="3" id="KW-0227">DNA damage</keyword>
<dbReference type="Pfam" id="PF03852">
    <property type="entry name" value="Vsr"/>
    <property type="match status" value="1"/>
</dbReference>
<sequence>MPDQLPWSPPPKRPPTMCCFAMTDVVDSVTRSRMMSGIRSKNTKPELVIRKGLHALGFRYRLHPKKIPGKPDLWLPKYGAAIFIHGCFWHGHNCSLFKIPGTRQDFWKAKINTNRIRDARVNELLADAGLRRLEIWECAFRGPGRIGLEETLARTAEWLRGEEIGCEIRGTR</sequence>
<dbReference type="SUPFAM" id="SSF52980">
    <property type="entry name" value="Restriction endonuclease-like"/>
    <property type="match status" value="1"/>
</dbReference>
<dbReference type="NCBIfam" id="TIGR00632">
    <property type="entry name" value="vsr"/>
    <property type="match status" value="1"/>
</dbReference>
<dbReference type="CDD" id="cd00221">
    <property type="entry name" value="Vsr"/>
    <property type="match status" value="1"/>
</dbReference>
<dbReference type="InterPro" id="IPR011335">
    <property type="entry name" value="Restrct_endonuc-II-like"/>
</dbReference>
<evidence type="ECO:0000256" key="3">
    <source>
        <dbReference type="ARBA" id="ARBA00022763"/>
    </source>
</evidence>
<evidence type="ECO:0000256" key="6">
    <source>
        <dbReference type="ARBA" id="ARBA00029466"/>
    </source>
</evidence>
<dbReference type="AlphaFoldDB" id="A0A1S7QSY2"/>
<evidence type="ECO:0000256" key="4">
    <source>
        <dbReference type="ARBA" id="ARBA00022801"/>
    </source>
</evidence>
<reference evidence="8" key="1">
    <citation type="submission" date="2016-01" db="EMBL/GenBank/DDBJ databases">
        <authorList>
            <person name="Regsiter A."/>
            <person name="william w."/>
        </authorList>
    </citation>
    <scope>NUCLEOTIDE SEQUENCE [LARGE SCALE GENOMIC DNA]</scope>
    <source>
        <strain evidence="8">CFBP 6623</strain>
    </source>
</reference>
<name>A0A1S7QSY2_9HYPH</name>
<keyword evidence="8" id="KW-1185">Reference proteome</keyword>
<organism evidence="7 8">
    <name type="scientific">Agrobacterium tomkonis CFBP 6623</name>
    <dbReference type="NCBI Taxonomy" id="1183432"/>
    <lineage>
        <taxon>Bacteria</taxon>
        <taxon>Pseudomonadati</taxon>
        <taxon>Pseudomonadota</taxon>
        <taxon>Alphaproteobacteria</taxon>
        <taxon>Hyphomicrobiales</taxon>
        <taxon>Rhizobiaceae</taxon>
        <taxon>Rhizobium/Agrobacterium group</taxon>
        <taxon>Agrobacterium</taxon>
        <taxon>Agrobacterium tumefaciens complex</taxon>
    </lineage>
</organism>
<evidence type="ECO:0000256" key="1">
    <source>
        <dbReference type="ARBA" id="ARBA00022722"/>
    </source>
</evidence>
<dbReference type="GO" id="GO:0006298">
    <property type="term" value="P:mismatch repair"/>
    <property type="evidence" value="ECO:0007669"/>
    <property type="project" value="InterPro"/>
</dbReference>
<dbReference type="GO" id="GO:0016787">
    <property type="term" value="F:hydrolase activity"/>
    <property type="evidence" value="ECO:0007669"/>
    <property type="project" value="UniProtKB-KW"/>
</dbReference>
<dbReference type="InterPro" id="IPR004603">
    <property type="entry name" value="DNA_mismatch_endonuc_vsr"/>
</dbReference>
<protein>
    <submittedName>
        <fullName evidence="7">DNA mismatch endonuclease vsr, T/G mismatch-specific endonuclease</fullName>
    </submittedName>
</protein>
<dbReference type="EMBL" id="FBWK01000045">
    <property type="protein sequence ID" value="CUX41452.1"/>
    <property type="molecule type" value="Genomic_DNA"/>
</dbReference>
<evidence type="ECO:0000313" key="7">
    <source>
        <dbReference type="EMBL" id="CUX41452.1"/>
    </source>
</evidence>
<keyword evidence="4" id="KW-0378">Hydrolase</keyword>
<evidence type="ECO:0000313" key="8">
    <source>
        <dbReference type="Proteomes" id="UP000191988"/>
    </source>
</evidence>
<keyword evidence="1" id="KW-0540">Nuclease</keyword>
<gene>
    <name evidence="7" type="ORF">AGR3A_Lc10002</name>
</gene>
<evidence type="ECO:0000256" key="5">
    <source>
        <dbReference type="ARBA" id="ARBA00023204"/>
    </source>
</evidence>
<evidence type="ECO:0000256" key="2">
    <source>
        <dbReference type="ARBA" id="ARBA00022759"/>
    </source>
</evidence>
<proteinExistence type="inferred from homology"/>
<comment type="similarity">
    <text evidence="6">Belongs to the Vsr family.</text>
</comment>